<dbReference type="EMBL" id="HBUF01499592">
    <property type="protein sequence ID" value="CAG6745549.1"/>
    <property type="molecule type" value="Transcribed_RNA"/>
</dbReference>
<organism evidence="1">
    <name type="scientific">Cacopsylla melanoneura</name>
    <dbReference type="NCBI Taxonomy" id="428564"/>
    <lineage>
        <taxon>Eukaryota</taxon>
        <taxon>Metazoa</taxon>
        <taxon>Ecdysozoa</taxon>
        <taxon>Arthropoda</taxon>
        <taxon>Hexapoda</taxon>
        <taxon>Insecta</taxon>
        <taxon>Pterygota</taxon>
        <taxon>Neoptera</taxon>
        <taxon>Paraneoptera</taxon>
        <taxon>Hemiptera</taxon>
        <taxon>Sternorrhyncha</taxon>
        <taxon>Psylloidea</taxon>
        <taxon>Psyllidae</taxon>
        <taxon>Psyllinae</taxon>
        <taxon>Cacopsylla</taxon>
    </lineage>
</organism>
<evidence type="ECO:0000313" key="1">
    <source>
        <dbReference type="EMBL" id="CAG6745549.1"/>
    </source>
</evidence>
<dbReference type="AlphaFoldDB" id="A0A8D8ZDB9"/>
<dbReference type="PANTHER" id="PTHR46289">
    <property type="entry name" value="52 KDA REPRESSOR OF THE INHIBITOR OF THE PROTEIN KINASE-LIKE PROTEIN-RELATED"/>
    <property type="match status" value="1"/>
</dbReference>
<accession>A0A8D8ZDB9</accession>
<reference evidence="1" key="1">
    <citation type="submission" date="2021-05" db="EMBL/GenBank/DDBJ databases">
        <authorList>
            <person name="Alioto T."/>
            <person name="Alioto T."/>
            <person name="Gomez Garrido J."/>
        </authorList>
    </citation>
    <scope>NUCLEOTIDE SEQUENCE</scope>
</reference>
<dbReference type="InterPro" id="IPR052958">
    <property type="entry name" value="IFN-induced_PKR_regulator"/>
</dbReference>
<dbReference type="PANTHER" id="PTHR46289:SF14">
    <property type="entry name" value="DUF4371 DOMAIN-CONTAINING PROTEIN"/>
    <property type="match status" value="1"/>
</dbReference>
<dbReference type="InterPro" id="IPR012337">
    <property type="entry name" value="RNaseH-like_sf"/>
</dbReference>
<dbReference type="SUPFAM" id="SSF53098">
    <property type="entry name" value="Ribonuclease H-like"/>
    <property type="match status" value="1"/>
</dbReference>
<protein>
    <submittedName>
        <fullName evidence="1">Zinc finger MYM-type protein 1</fullName>
    </submittedName>
</protein>
<proteinExistence type="predicted"/>
<sequence>MVLADETADIAGKEQLSIGFRYYHEDTNLIKEEFAGFSVLKAQDAATIAKQIETFLKNNGLDPEKCIGLGFDGCSTMAGKEGGVQAILRRKFKNALFFHCANHRLNLVVNDVYKVPEVRNAVSTVKDVIKFFRESTTRRHGVPNLTKMCETRWTEKYKAIKRFDKNFLEIADALEKLSIEGNQGTRKAAYQLHAAITRPVFIITVKICYKLTRSPFFHVAI</sequence>
<name>A0A8D8ZDB9_9HEMI</name>